<feature type="transmembrane region" description="Helical" evidence="1">
    <location>
        <begin position="20"/>
        <end position="39"/>
    </location>
</feature>
<dbReference type="EMBL" id="PKLF01000017">
    <property type="protein sequence ID" value="MBE8614113.1"/>
    <property type="molecule type" value="Genomic_DNA"/>
</dbReference>
<protein>
    <submittedName>
        <fullName evidence="2">DUF2798 domain-containing protein</fullName>
    </submittedName>
</protein>
<reference evidence="2" key="4">
    <citation type="journal article" date="2018" name="Genome Biol.">
        <title>SKESA: strategic k-mer extension for scrupulous assemblies.</title>
        <authorList>
            <person name="Souvorov A."/>
            <person name="Agarwala R."/>
            <person name="Lipman D.J."/>
        </authorList>
    </citation>
    <scope>NUCLEOTIDE SEQUENCE</scope>
    <source>
        <strain evidence="2">Morganella morganii ARLG-3209</strain>
    </source>
</reference>
<evidence type="ECO:0000313" key="7">
    <source>
        <dbReference type="Proteomes" id="UP000286908"/>
    </source>
</evidence>
<dbReference type="Proteomes" id="UP000032582">
    <property type="component" value="Unassembled WGS sequence"/>
</dbReference>
<evidence type="ECO:0000313" key="3">
    <source>
        <dbReference type="EMBL" id="KJF78633.1"/>
    </source>
</evidence>
<gene>
    <name evidence="5" type="ORF">CKG00_00225</name>
    <name evidence="4" type="ORF">CYG68_17175</name>
    <name evidence="2" type="ORF">I8608_001766</name>
    <name evidence="3" type="ORF">UA45_04670</name>
</gene>
<dbReference type="Proteomes" id="UP000650477">
    <property type="component" value="Unassembled WGS sequence"/>
</dbReference>
<evidence type="ECO:0000313" key="5">
    <source>
        <dbReference type="EMBL" id="RUT64997.1"/>
    </source>
</evidence>
<reference evidence="2" key="5">
    <citation type="submission" date="2020-10" db="EMBL/GenBank/DDBJ databases">
        <authorList>
            <consortium name="NCBI Pathogen Detection Project"/>
        </authorList>
    </citation>
    <scope>NUCLEOTIDE SEQUENCE</scope>
    <source>
        <strain evidence="2">Morganella morganii ARLG-3209</strain>
    </source>
</reference>
<dbReference type="PATRIC" id="fig|582.24.peg.1421"/>
<dbReference type="OrthoDB" id="4557675at2"/>
<dbReference type="EMBL" id="JZSH01000032">
    <property type="protein sequence ID" value="KJF78633.1"/>
    <property type="molecule type" value="Genomic_DNA"/>
</dbReference>
<dbReference type="Pfam" id="PF11391">
    <property type="entry name" value="DUF2798"/>
    <property type="match status" value="1"/>
</dbReference>
<organism evidence="3 6">
    <name type="scientific">Morganella morganii</name>
    <name type="common">Proteus morganii</name>
    <dbReference type="NCBI Taxonomy" id="582"/>
    <lineage>
        <taxon>Bacteria</taxon>
        <taxon>Pseudomonadati</taxon>
        <taxon>Pseudomonadota</taxon>
        <taxon>Gammaproteobacteria</taxon>
        <taxon>Enterobacterales</taxon>
        <taxon>Morganellaceae</taxon>
        <taxon>Morganella</taxon>
    </lineage>
</organism>
<keyword evidence="1" id="KW-1133">Transmembrane helix</keyword>
<evidence type="ECO:0000313" key="4">
    <source>
        <dbReference type="EMBL" id="MBE8614113.1"/>
    </source>
</evidence>
<dbReference type="EMBL" id="NRQY01000001">
    <property type="protein sequence ID" value="RUT64997.1"/>
    <property type="molecule type" value="Genomic_DNA"/>
</dbReference>
<evidence type="ECO:0000256" key="1">
    <source>
        <dbReference type="SAM" id="Phobius"/>
    </source>
</evidence>
<reference evidence="5 7" key="2">
    <citation type="submission" date="2017-08" db="EMBL/GenBank/DDBJ databases">
        <title>Draft genome sequence of pheromone producing symbiont Morganella morganii, of the female New Zealand grass grub Costelytra giveni.</title>
        <authorList>
            <person name="Laugraud A."/>
            <person name="Young S.D."/>
            <person name="Hurst M.H."/>
        </authorList>
    </citation>
    <scope>NUCLEOTIDE SEQUENCE [LARGE SCALE GENOMIC DNA]</scope>
    <source>
        <strain evidence="5 7">MMsCG</strain>
    </source>
</reference>
<dbReference type="InterPro" id="IPR021529">
    <property type="entry name" value="DUF2798"/>
</dbReference>
<comment type="caution">
    <text evidence="3">The sequence shown here is derived from an EMBL/GenBank/DDBJ whole genome shotgun (WGS) entry which is preliminary data.</text>
</comment>
<evidence type="ECO:0000313" key="2">
    <source>
        <dbReference type="EMBL" id="HAT3808920.1"/>
    </source>
</evidence>
<feature type="transmembrane region" description="Helical" evidence="1">
    <location>
        <begin position="59"/>
        <end position="77"/>
    </location>
</feature>
<name>A0A0D8LD18_MORMO</name>
<dbReference type="AlphaFoldDB" id="A0A0D8LD18"/>
<dbReference type="GeneID" id="93359686"/>
<keyword evidence="1" id="KW-0472">Membrane</keyword>
<proteinExistence type="predicted"/>
<sequence>MSFQDKNYILGFPKLPQRALIFLVPFFLSLVMSGIVSFISTVKALGFSWLLVSPWLTSWGISWAIAFPTVLFVLPFARKLSLLLVRSS</sequence>
<dbReference type="Proteomes" id="UP000865968">
    <property type="component" value="Unassembled WGS sequence"/>
</dbReference>
<keyword evidence="1" id="KW-0812">Transmembrane</keyword>
<evidence type="ECO:0000313" key="6">
    <source>
        <dbReference type="Proteomes" id="UP000032582"/>
    </source>
</evidence>
<accession>A0A0D8LD18</accession>
<reference evidence="3 6" key="1">
    <citation type="submission" date="2015-02" db="EMBL/GenBank/DDBJ databases">
        <title>Whole genome shotgun sequencing of cultured foodborne pathogen.</title>
        <authorList>
            <person name="Timme R."/>
            <person name="Allard M.W."/>
            <person name="Strain E."/>
            <person name="Evans P.S."/>
            <person name="Brown E."/>
        </authorList>
    </citation>
    <scope>NUCLEOTIDE SEQUENCE [LARGE SCALE GENOMIC DNA]</scope>
    <source>
        <strain evidence="3 6">GCSL-TSO-24</strain>
    </source>
</reference>
<dbReference type="Proteomes" id="UP000286908">
    <property type="component" value="Unassembled WGS sequence"/>
</dbReference>
<dbReference type="RefSeq" id="WP_004238319.1">
    <property type="nucleotide sequence ID" value="NZ_ABGYJJ040000001.1"/>
</dbReference>
<dbReference type="EMBL" id="DACSWI010000004">
    <property type="protein sequence ID" value="HAT3808920.1"/>
    <property type="molecule type" value="Genomic_DNA"/>
</dbReference>
<reference evidence="4" key="3">
    <citation type="submission" date="2017-12" db="EMBL/GenBank/DDBJ databases">
        <title>Genome sequencing and analysis.</title>
        <authorList>
            <person name="Huang Y.-T."/>
        </authorList>
    </citation>
    <scope>NUCLEOTIDE SEQUENCE</scope>
    <source>
        <strain evidence="4">VGH116</strain>
    </source>
</reference>